<dbReference type="InterPro" id="IPR010930">
    <property type="entry name" value="Flg_bb/hook_C_dom"/>
</dbReference>
<sequence length="565" mass="59579">MSLNGALSIASRSLDLFSLGIQVSGNNIANASTPGYVRDELYTGPVPPYFSAGVLIGNGAIAVGVRQVIDRYLETRIHAANSDATSADARAQAYIQLQYSLKELGVDDLSTGLNAFIEAVQNAANQPNDPGMRSIVIQQGQRFADQVAGLRTQVEELRAGYSEQIRSLVDEANGLIEQIEALNPQIGQLEAYGIGSSQAGALRVQRLNALNRLSEIIPIRIREDASGQVEVFTGSEFLILNGTSQRLEAIVAPTVSGVAAVNVETSRTHFALGGGGGELGGAIESRDRILTDFIGQLDQFVGSVIYEFNKVHSGGEGLVGYDSVTSSFFVNDTTAALNAAGLAFSPQHGSFQLKTVNSASGAVTVFNMPIDLDGLGTDTSLEDLRAALDALDNVTAEITSDRRLKISADDGYELRFGNDTSGALAALGINTFFSGSSSDDIGLNPLIAADQRLFASGRGGGPSDNSNALELAQILDRPVEALGGVSVEQFYTNVVGTVAQAGAAEQVLADGAASFRDSLFAQREQRSGVSLDEEAIKVMSLQHNYQAAARIITAIDELLRTLLQI</sequence>
<dbReference type="NCBIfam" id="TIGR02492">
    <property type="entry name" value="flgK_ends"/>
    <property type="match status" value="1"/>
</dbReference>
<dbReference type="InterPro" id="IPR053927">
    <property type="entry name" value="FlgK_helical"/>
</dbReference>
<dbReference type="GO" id="GO:0005198">
    <property type="term" value="F:structural molecule activity"/>
    <property type="evidence" value="ECO:0007669"/>
    <property type="project" value="UniProtKB-UniRule"/>
</dbReference>
<evidence type="ECO:0000259" key="9">
    <source>
        <dbReference type="Pfam" id="PF22638"/>
    </source>
</evidence>
<feature type="domain" description="Flagellar basal-body/hook protein C-terminal" evidence="8">
    <location>
        <begin position="526"/>
        <end position="565"/>
    </location>
</feature>
<comment type="caution">
    <text evidence="10">The sequence shown here is derived from an EMBL/GenBank/DDBJ whole genome shotgun (WGS) entry which is preliminary data.</text>
</comment>
<keyword evidence="5 7" id="KW-0964">Secreted</keyword>
<protein>
    <recommendedName>
        <fullName evidence="4 7">Flagellar hook-associated protein 1</fullName>
        <shortName evidence="7">HAP1</shortName>
    </recommendedName>
</protein>
<gene>
    <name evidence="7 10" type="primary">flgK</name>
    <name evidence="10" type="ORF">ENQ76_10785</name>
</gene>
<dbReference type="GO" id="GO:0009424">
    <property type="term" value="C:bacterial-type flagellum hook"/>
    <property type="evidence" value="ECO:0007669"/>
    <property type="project" value="UniProtKB-UniRule"/>
</dbReference>
<proteinExistence type="inferred from homology"/>
<evidence type="ECO:0000256" key="4">
    <source>
        <dbReference type="ARBA" id="ARBA00016244"/>
    </source>
</evidence>
<dbReference type="PRINTS" id="PR01005">
    <property type="entry name" value="FLGHOOKAP1"/>
</dbReference>
<evidence type="ECO:0000313" key="10">
    <source>
        <dbReference type="EMBL" id="HEN15938.1"/>
    </source>
</evidence>
<dbReference type="PANTHER" id="PTHR30033">
    <property type="entry name" value="FLAGELLAR HOOK-ASSOCIATED PROTEIN 1"/>
    <property type="match status" value="1"/>
</dbReference>
<comment type="subcellular location">
    <subcellularLocation>
        <location evidence="1 7">Bacterial flagellum</location>
    </subcellularLocation>
    <subcellularLocation>
        <location evidence="2 7">Secreted</location>
    </subcellularLocation>
</comment>
<reference evidence="10" key="1">
    <citation type="journal article" date="2020" name="mSystems">
        <title>Genome- and Community-Level Interaction Insights into Carbon Utilization and Element Cycling Functions of Hydrothermarchaeota in Hydrothermal Sediment.</title>
        <authorList>
            <person name="Zhou Z."/>
            <person name="Liu Y."/>
            <person name="Xu W."/>
            <person name="Pan J."/>
            <person name="Luo Z.H."/>
            <person name="Li M."/>
        </authorList>
    </citation>
    <scope>NUCLEOTIDE SEQUENCE [LARGE SCALE GENOMIC DNA]</scope>
    <source>
        <strain evidence="10">SpSt-339</strain>
    </source>
</reference>
<dbReference type="GO" id="GO:0005576">
    <property type="term" value="C:extracellular region"/>
    <property type="evidence" value="ECO:0007669"/>
    <property type="project" value="UniProtKB-SubCell"/>
</dbReference>
<keyword evidence="10" id="KW-0282">Flagellum</keyword>
<organism evidence="10">
    <name type="scientific">Schlesneria paludicola</name>
    <dbReference type="NCBI Taxonomy" id="360056"/>
    <lineage>
        <taxon>Bacteria</taxon>
        <taxon>Pseudomonadati</taxon>
        <taxon>Planctomycetota</taxon>
        <taxon>Planctomycetia</taxon>
        <taxon>Planctomycetales</taxon>
        <taxon>Planctomycetaceae</taxon>
        <taxon>Schlesneria</taxon>
    </lineage>
</organism>
<evidence type="ECO:0000256" key="1">
    <source>
        <dbReference type="ARBA" id="ARBA00004365"/>
    </source>
</evidence>
<comment type="similarity">
    <text evidence="3 7">Belongs to the flagella basal body rod proteins family.</text>
</comment>
<feature type="domain" description="Flagellar hook-associated protein FlgK helical" evidence="9">
    <location>
        <begin position="96"/>
        <end position="320"/>
    </location>
</feature>
<dbReference type="GO" id="GO:0044780">
    <property type="term" value="P:bacterial-type flagellum assembly"/>
    <property type="evidence" value="ECO:0007669"/>
    <property type="project" value="InterPro"/>
</dbReference>
<evidence type="ECO:0000256" key="6">
    <source>
        <dbReference type="ARBA" id="ARBA00023143"/>
    </source>
</evidence>
<dbReference type="AlphaFoldDB" id="A0A7C2K1A2"/>
<evidence type="ECO:0000259" key="8">
    <source>
        <dbReference type="Pfam" id="PF06429"/>
    </source>
</evidence>
<dbReference type="Pfam" id="PF22638">
    <property type="entry name" value="FlgK_D1"/>
    <property type="match status" value="1"/>
</dbReference>
<dbReference type="InterPro" id="IPR002371">
    <property type="entry name" value="FlgK"/>
</dbReference>
<evidence type="ECO:0000256" key="5">
    <source>
        <dbReference type="ARBA" id="ARBA00022525"/>
    </source>
</evidence>
<keyword evidence="10" id="KW-0966">Cell projection</keyword>
<accession>A0A7C2K1A2</accession>
<evidence type="ECO:0000256" key="7">
    <source>
        <dbReference type="RuleBase" id="RU362065"/>
    </source>
</evidence>
<dbReference type="SUPFAM" id="SSF64518">
    <property type="entry name" value="Phase 1 flagellin"/>
    <property type="match status" value="1"/>
</dbReference>
<evidence type="ECO:0000256" key="2">
    <source>
        <dbReference type="ARBA" id="ARBA00004613"/>
    </source>
</evidence>
<dbReference type="Pfam" id="PF06429">
    <property type="entry name" value="Flg_bbr_C"/>
    <property type="match status" value="1"/>
</dbReference>
<keyword evidence="10" id="KW-0969">Cilium</keyword>
<dbReference type="PANTHER" id="PTHR30033:SF1">
    <property type="entry name" value="FLAGELLAR HOOK-ASSOCIATED PROTEIN 1"/>
    <property type="match status" value="1"/>
</dbReference>
<keyword evidence="6 7" id="KW-0975">Bacterial flagellum</keyword>
<name>A0A7C2K1A2_9PLAN</name>
<evidence type="ECO:0000256" key="3">
    <source>
        <dbReference type="ARBA" id="ARBA00009677"/>
    </source>
</evidence>
<dbReference type="EMBL" id="DSOK01000302">
    <property type="protein sequence ID" value="HEN15938.1"/>
    <property type="molecule type" value="Genomic_DNA"/>
</dbReference>